<sequence>MLSSYPLADAVPSNPYPSLICYGKKFSSDDPECRSLFSHSQFGGSGWYTVMKNDKVRAVVAFESGSQEAVFFIPGKAPTANPD</sequence>
<comment type="caution">
    <text evidence="1">The sequence shown here is derived from an EMBL/GenBank/DDBJ whole genome shotgun (WGS) entry which is preliminary data.</text>
</comment>
<dbReference type="EMBL" id="MTCP01000006">
    <property type="protein sequence ID" value="OLY68619.1"/>
    <property type="molecule type" value="Genomic_DNA"/>
</dbReference>
<dbReference type="Proteomes" id="UP000185597">
    <property type="component" value="Unassembled WGS sequence"/>
</dbReference>
<dbReference type="AlphaFoldDB" id="A0AA44RGR9"/>
<name>A0AA44RGR9_CITBR</name>
<organism evidence="1 2">
    <name type="scientific">Citrobacter braakii</name>
    <dbReference type="NCBI Taxonomy" id="57706"/>
    <lineage>
        <taxon>Bacteria</taxon>
        <taxon>Pseudomonadati</taxon>
        <taxon>Pseudomonadota</taxon>
        <taxon>Gammaproteobacteria</taxon>
        <taxon>Enterobacterales</taxon>
        <taxon>Enterobacteriaceae</taxon>
        <taxon>Citrobacter</taxon>
        <taxon>Citrobacter freundii complex</taxon>
    </lineage>
</organism>
<accession>A0AA44RGR9</accession>
<proteinExistence type="predicted"/>
<protein>
    <submittedName>
        <fullName evidence="1">Uncharacterized protein</fullName>
    </submittedName>
</protein>
<gene>
    <name evidence="1" type="ORF">BWD41_14695</name>
</gene>
<evidence type="ECO:0000313" key="1">
    <source>
        <dbReference type="EMBL" id="OLY68619.1"/>
    </source>
</evidence>
<evidence type="ECO:0000313" key="2">
    <source>
        <dbReference type="Proteomes" id="UP000185597"/>
    </source>
</evidence>
<reference evidence="1 2" key="1">
    <citation type="submission" date="2017-01" db="EMBL/GenBank/DDBJ databases">
        <title>First report of the plasmid-mediated mcr-1 gene in Citrobacter freudii.</title>
        <authorList>
            <person name="Liu J."/>
            <person name="Yang Y."/>
            <person name="Li Y."/>
            <person name="Liu D."/>
            <person name="Tuo H."/>
            <person name="Davis M."/>
            <person name="Zhang A."/>
        </authorList>
    </citation>
    <scope>NUCLEOTIDE SEQUENCE [LARGE SCALE GENOMIC DNA]</scope>
    <source>
        <strain evidence="1 2">SCC4</strain>
    </source>
</reference>